<reference evidence="2 3" key="1">
    <citation type="submission" date="2022-06" db="EMBL/GenBank/DDBJ databases">
        <title>Sequencing the genomes of 1000 actinobacteria strains.</title>
        <authorList>
            <person name="Klenk H.-P."/>
        </authorList>
    </citation>
    <scope>NUCLEOTIDE SEQUENCE [LARGE SCALE GENOMIC DNA]</scope>
    <source>
        <strain evidence="2 3">DSM 44170</strain>
    </source>
</reference>
<gene>
    <name evidence="2" type="ORF">HD595_008292</name>
</gene>
<dbReference type="EMBL" id="JAMZEC010000001">
    <property type="protein sequence ID" value="MCP2352170.1"/>
    <property type="molecule type" value="Genomic_DNA"/>
</dbReference>
<feature type="region of interest" description="Disordered" evidence="1">
    <location>
        <begin position="1"/>
        <end position="35"/>
    </location>
</feature>
<name>A0ABT1KDT9_9ACTN</name>
<comment type="caution">
    <text evidence="2">The sequence shown here is derived from an EMBL/GenBank/DDBJ whole genome shotgun (WGS) entry which is preliminary data.</text>
</comment>
<evidence type="ECO:0000313" key="2">
    <source>
        <dbReference type="EMBL" id="MCP2352170.1"/>
    </source>
</evidence>
<keyword evidence="3" id="KW-1185">Reference proteome</keyword>
<sequence>MGDNPVPPVRGMRGRTTACSTAAAPCQEQRGHQHPASSVALRRGPVMISAAATAATAATAVSAPSAKANSMFALASMRASSARAAPPS</sequence>
<organism evidence="2 3">
    <name type="scientific">Nonomuraea roseoviolacea subsp. carminata</name>
    <dbReference type="NCBI Taxonomy" id="160689"/>
    <lineage>
        <taxon>Bacteria</taxon>
        <taxon>Bacillati</taxon>
        <taxon>Actinomycetota</taxon>
        <taxon>Actinomycetes</taxon>
        <taxon>Streptosporangiales</taxon>
        <taxon>Streptosporangiaceae</taxon>
        <taxon>Nonomuraea</taxon>
    </lineage>
</organism>
<evidence type="ECO:0000256" key="1">
    <source>
        <dbReference type="SAM" id="MobiDB-lite"/>
    </source>
</evidence>
<protein>
    <submittedName>
        <fullName evidence="2">Uncharacterized protein</fullName>
    </submittedName>
</protein>
<dbReference type="Proteomes" id="UP001320766">
    <property type="component" value="Unassembled WGS sequence"/>
</dbReference>
<proteinExistence type="predicted"/>
<evidence type="ECO:0000313" key="3">
    <source>
        <dbReference type="Proteomes" id="UP001320766"/>
    </source>
</evidence>
<accession>A0ABT1KDT9</accession>
<dbReference type="RefSeq" id="WP_253779275.1">
    <property type="nucleotide sequence ID" value="NZ_BAAAVE010000034.1"/>
</dbReference>